<feature type="signal peptide" evidence="1">
    <location>
        <begin position="1"/>
        <end position="22"/>
    </location>
</feature>
<dbReference type="RefSeq" id="WP_044248253.1">
    <property type="nucleotide sequence ID" value="NZ_ASRX01000067.1"/>
</dbReference>
<keyword evidence="3" id="KW-1185">Reference proteome</keyword>
<dbReference type="AlphaFoldDB" id="A0A017T0M6"/>
<evidence type="ECO:0000313" key="3">
    <source>
        <dbReference type="Proteomes" id="UP000019678"/>
    </source>
</evidence>
<dbReference type="EMBL" id="ASRX01000067">
    <property type="protein sequence ID" value="EYF02076.1"/>
    <property type="molecule type" value="Genomic_DNA"/>
</dbReference>
<evidence type="ECO:0000313" key="2">
    <source>
        <dbReference type="EMBL" id="EYF02076.1"/>
    </source>
</evidence>
<name>A0A017T0M6_9BACT</name>
<proteinExistence type="predicted"/>
<evidence type="ECO:0000256" key="1">
    <source>
        <dbReference type="SAM" id="SignalP"/>
    </source>
</evidence>
<organism evidence="2 3">
    <name type="scientific">Chondromyces apiculatus DSM 436</name>
    <dbReference type="NCBI Taxonomy" id="1192034"/>
    <lineage>
        <taxon>Bacteria</taxon>
        <taxon>Pseudomonadati</taxon>
        <taxon>Myxococcota</taxon>
        <taxon>Polyangia</taxon>
        <taxon>Polyangiales</taxon>
        <taxon>Polyangiaceae</taxon>
        <taxon>Chondromyces</taxon>
    </lineage>
</organism>
<dbReference type="Proteomes" id="UP000019678">
    <property type="component" value="Unassembled WGS sequence"/>
</dbReference>
<protein>
    <recommendedName>
        <fullName evidence="4">Lipoprotein</fullName>
    </recommendedName>
</protein>
<sequence>MSQLTRRMLGRSLLLVALASSACDRATLSPGSSEAGPDASRNWTLQVSARNEVVAELVFEENKLARVAYTTKEQALRDSFQARLDAVMAEAQREGLYIKFHLPDENGERGALAGATPKPGAPHFAQAMYEHLSDNTFSVRVK</sequence>
<gene>
    <name evidence="2" type="ORF">CAP_7555</name>
</gene>
<evidence type="ECO:0008006" key="4">
    <source>
        <dbReference type="Google" id="ProtNLM"/>
    </source>
</evidence>
<accession>A0A017T0M6</accession>
<reference evidence="2 3" key="1">
    <citation type="submission" date="2013-05" db="EMBL/GenBank/DDBJ databases">
        <title>Genome assembly of Chondromyces apiculatus DSM 436.</title>
        <authorList>
            <person name="Sharma G."/>
            <person name="Khatri I."/>
            <person name="Kaur C."/>
            <person name="Mayilraj S."/>
            <person name="Subramanian S."/>
        </authorList>
    </citation>
    <scope>NUCLEOTIDE SEQUENCE [LARGE SCALE GENOMIC DNA]</scope>
    <source>
        <strain evidence="2 3">DSM 436</strain>
    </source>
</reference>
<comment type="caution">
    <text evidence="2">The sequence shown here is derived from an EMBL/GenBank/DDBJ whole genome shotgun (WGS) entry which is preliminary data.</text>
</comment>
<dbReference type="OrthoDB" id="9849478at2"/>
<feature type="chain" id="PRO_5001499832" description="Lipoprotein" evidence="1">
    <location>
        <begin position="23"/>
        <end position="142"/>
    </location>
</feature>
<keyword evidence="1" id="KW-0732">Signal</keyword>
<dbReference type="PROSITE" id="PS51257">
    <property type="entry name" value="PROKAR_LIPOPROTEIN"/>
    <property type="match status" value="1"/>
</dbReference>